<keyword evidence="2" id="KW-1185">Reference proteome</keyword>
<evidence type="ECO:0000313" key="2">
    <source>
        <dbReference type="Proteomes" id="UP000198822"/>
    </source>
</evidence>
<protein>
    <recommendedName>
        <fullName evidence="3">TIGR03086 family protein</fullName>
    </recommendedName>
</protein>
<evidence type="ECO:0008006" key="3">
    <source>
        <dbReference type="Google" id="ProtNLM"/>
    </source>
</evidence>
<dbReference type="RefSeq" id="WP_092504622.1">
    <property type="nucleotide sequence ID" value="NZ_LT629695.1"/>
</dbReference>
<proteinExistence type="predicted"/>
<gene>
    <name evidence="1" type="ORF">SAMN04489720_1978</name>
</gene>
<evidence type="ECO:0000313" key="1">
    <source>
        <dbReference type="EMBL" id="SDH67536.1"/>
    </source>
</evidence>
<dbReference type="InterPro" id="IPR034660">
    <property type="entry name" value="DinB/YfiT-like"/>
</dbReference>
<accession>A0A1G8ECC1</accession>
<dbReference type="AlphaFoldDB" id="A0A1G8ECC1"/>
<dbReference type="EMBL" id="LT629695">
    <property type="protein sequence ID" value="SDH67536.1"/>
    <property type="molecule type" value="Genomic_DNA"/>
</dbReference>
<sequence>MALPLRELYLDALELFTAEALAASDSLGLPSACEGWAIADVVLHLVETQRGNVIAPLTGDVAPIGPTSARADVAAVRAIGVWERTAREAMAAVDACDDDRLPLLYFPTMDLTMHAWDIRWGVARIGLAERLELPESLLAFAEGLPSRVDSDAVRSPVAFADAVPAPAGASRTTAIMAWAGRRV</sequence>
<reference evidence="2" key="1">
    <citation type="submission" date="2016-10" db="EMBL/GenBank/DDBJ databases">
        <authorList>
            <person name="Varghese N."/>
            <person name="Submissions S."/>
        </authorList>
    </citation>
    <scope>NUCLEOTIDE SEQUENCE [LARGE SCALE GENOMIC DNA]</scope>
    <source>
        <strain evidence="2">DSM 22002</strain>
    </source>
</reference>
<dbReference type="Proteomes" id="UP000198822">
    <property type="component" value="Chromosome I"/>
</dbReference>
<dbReference type="SUPFAM" id="SSF109854">
    <property type="entry name" value="DinB/YfiT-like putative metalloenzymes"/>
    <property type="match status" value="1"/>
</dbReference>
<dbReference type="OrthoDB" id="5185819at2"/>
<organism evidence="1 2">
    <name type="scientific">Agrococcus jejuensis</name>
    <dbReference type="NCBI Taxonomy" id="399736"/>
    <lineage>
        <taxon>Bacteria</taxon>
        <taxon>Bacillati</taxon>
        <taxon>Actinomycetota</taxon>
        <taxon>Actinomycetes</taxon>
        <taxon>Micrococcales</taxon>
        <taxon>Microbacteriaceae</taxon>
        <taxon>Agrococcus</taxon>
    </lineage>
</organism>
<name>A0A1G8ECC1_9MICO</name>